<evidence type="ECO:0000313" key="3">
    <source>
        <dbReference type="Proteomes" id="UP001600165"/>
    </source>
</evidence>
<reference evidence="2 3" key="1">
    <citation type="submission" date="2024-10" db="EMBL/GenBank/DDBJ databases">
        <authorList>
            <person name="Ratan Roy A."/>
            <person name="Morales Sandoval P.H."/>
            <person name="De Los Santos Villalobos S."/>
            <person name="Chakraborty S."/>
            <person name="Mukherjee J."/>
        </authorList>
    </citation>
    <scope>NUCLEOTIDE SEQUENCE [LARGE SCALE GENOMIC DNA]</scope>
    <source>
        <strain evidence="2 3">S1</strain>
    </source>
</reference>
<sequence>MFGLNELFLPLLGGYIFVTRWYVTRYLARQWSGYRLFFNSAIAGAIFLALSILLVSLLKQFSPVAQQWLSLLFPAVYPYLDASVFAFIVGGVLWVPFNFVQRDKEALAIRYAEEFGGPLQVLLAKAFSETRQVAITLSSGKVYIGFVTKLNESQNQEEFVLIWPQFSGYRESETKQFRVTTDYAPVYEQIAENPEQFAGISIDDFQVVLPTADLESVSIFDFKVFELFANAEAVFNSGDELIDA</sequence>
<feature type="transmembrane region" description="Helical" evidence="1">
    <location>
        <begin position="36"/>
        <end position="58"/>
    </location>
</feature>
<keyword evidence="1" id="KW-0812">Transmembrane</keyword>
<evidence type="ECO:0000313" key="2">
    <source>
        <dbReference type="EMBL" id="MFE4106604.1"/>
    </source>
</evidence>
<evidence type="ECO:0000256" key="1">
    <source>
        <dbReference type="SAM" id="Phobius"/>
    </source>
</evidence>
<keyword evidence="3" id="KW-1185">Reference proteome</keyword>
<feature type="transmembrane region" description="Helical" evidence="1">
    <location>
        <begin position="6"/>
        <end position="24"/>
    </location>
</feature>
<feature type="transmembrane region" description="Helical" evidence="1">
    <location>
        <begin position="78"/>
        <end position="100"/>
    </location>
</feature>
<keyword evidence="1" id="KW-0472">Membrane</keyword>
<name>A0ABW6IEX7_9CYAN</name>
<dbReference type="RefSeq" id="WP_377964527.1">
    <property type="nucleotide sequence ID" value="NZ_JBHZOL010000068.1"/>
</dbReference>
<protein>
    <submittedName>
        <fullName evidence="2">Uncharacterized protein</fullName>
    </submittedName>
</protein>
<dbReference type="EMBL" id="JBHZOL010000068">
    <property type="protein sequence ID" value="MFE4106604.1"/>
    <property type="molecule type" value="Genomic_DNA"/>
</dbReference>
<proteinExistence type="predicted"/>
<gene>
    <name evidence="2" type="ORF">ACFVKH_09970</name>
</gene>
<comment type="caution">
    <text evidence="2">The sequence shown here is derived from an EMBL/GenBank/DDBJ whole genome shotgun (WGS) entry which is preliminary data.</text>
</comment>
<dbReference type="Proteomes" id="UP001600165">
    <property type="component" value="Unassembled WGS sequence"/>
</dbReference>
<accession>A0ABW6IEX7</accession>
<organism evidence="2 3">
    <name type="scientific">Almyronema epifaneia S1</name>
    <dbReference type="NCBI Taxonomy" id="2991925"/>
    <lineage>
        <taxon>Bacteria</taxon>
        <taxon>Bacillati</taxon>
        <taxon>Cyanobacteriota</taxon>
        <taxon>Cyanophyceae</taxon>
        <taxon>Nodosilineales</taxon>
        <taxon>Nodosilineaceae</taxon>
        <taxon>Almyronema</taxon>
        <taxon>Almyronema epifaneia</taxon>
    </lineage>
</organism>
<keyword evidence="1" id="KW-1133">Transmembrane helix</keyword>